<gene>
    <name evidence="1" type="ORF">HNY73_022838</name>
</gene>
<dbReference type="EMBL" id="JABXBU010002231">
    <property type="protein sequence ID" value="KAF8764792.1"/>
    <property type="molecule type" value="Genomic_DNA"/>
</dbReference>
<reference evidence="1" key="2">
    <citation type="submission" date="2020-06" db="EMBL/GenBank/DDBJ databases">
        <authorList>
            <person name="Sheffer M."/>
        </authorList>
    </citation>
    <scope>NUCLEOTIDE SEQUENCE</scope>
</reference>
<reference evidence="1" key="1">
    <citation type="journal article" date="2020" name="bioRxiv">
        <title>Chromosome-level reference genome of the European wasp spider Argiope bruennichi: a resource for studies on range expansion and evolutionary adaptation.</title>
        <authorList>
            <person name="Sheffer M.M."/>
            <person name="Hoppe A."/>
            <person name="Krehenwinkel H."/>
            <person name="Uhl G."/>
            <person name="Kuss A.W."/>
            <person name="Jensen L."/>
            <person name="Jensen C."/>
            <person name="Gillespie R.G."/>
            <person name="Hoff K.J."/>
            <person name="Prost S."/>
        </authorList>
    </citation>
    <scope>NUCLEOTIDE SEQUENCE</scope>
</reference>
<protein>
    <submittedName>
        <fullName evidence="1">Uncharacterized protein</fullName>
    </submittedName>
</protein>
<dbReference type="Proteomes" id="UP000807504">
    <property type="component" value="Unassembled WGS sequence"/>
</dbReference>
<dbReference type="AlphaFoldDB" id="A0A8T0E267"/>
<accession>A0A8T0E267</accession>
<name>A0A8T0E267_ARGBR</name>
<comment type="caution">
    <text evidence="1">The sequence shown here is derived from an EMBL/GenBank/DDBJ whole genome shotgun (WGS) entry which is preliminary data.</text>
</comment>
<evidence type="ECO:0000313" key="2">
    <source>
        <dbReference type="Proteomes" id="UP000807504"/>
    </source>
</evidence>
<evidence type="ECO:0000313" key="1">
    <source>
        <dbReference type="EMBL" id="KAF8764792.1"/>
    </source>
</evidence>
<keyword evidence="2" id="KW-1185">Reference proteome</keyword>
<proteinExistence type="predicted"/>
<organism evidence="1 2">
    <name type="scientific">Argiope bruennichi</name>
    <name type="common">Wasp spider</name>
    <name type="synonym">Aranea bruennichi</name>
    <dbReference type="NCBI Taxonomy" id="94029"/>
    <lineage>
        <taxon>Eukaryota</taxon>
        <taxon>Metazoa</taxon>
        <taxon>Ecdysozoa</taxon>
        <taxon>Arthropoda</taxon>
        <taxon>Chelicerata</taxon>
        <taxon>Arachnida</taxon>
        <taxon>Araneae</taxon>
        <taxon>Araneomorphae</taxon>
        <taxon>Entelegynae</taxon>
        <taxon>Araneoidea</taxon>
        <taxon>Araneidae</taxon>
        <taxon>Argiope</taxon>
    </lineage>
</organism>
<sequence>MIPLNCYTPMAVTCSISSVVVVPLNNKTLYGGILDVSNLSFHAFFLRCDLFIGGDITHYIKSGRIIGVTTVGR</sequence>